<comment type="caution">
    <text evidence="1">The sequence shown here is derived from an EMBL/GenBank/DDBJ whole genome shotgun (WGS) entry which is preliminary data.</text>
</comment>
<evidence type="ECO:0000313" key="1">
    <source>
        <dbReference type="EMBL" id="MBN6103581.1"/>
    </source>
</evidence>
<sequence>MKKEIVKELAIIMDVLILSEMPVIFFGMDGTGLDEYPVCSASSQQLSVDMIYRFIKCGLVEFFPDDWVADAGFKSIDDYFEKLASVDKNKKSTSVEGMSRQHALDMGVWLEPQLVSTDFGESIFKRCFAGRDVSDNECLDKFREELEGLFKKNNVSWANKSLIPLKFKDE</sequence>
<organism evidence="1 2">
    <name type="scientific">Xanthomonas bonasiae</name>
    <dbReference type="NCBI Taxonomy" id="2810351"/>
    <lineage>
        <taxon>Bacteria</taxon>
        <taxon>Pseudomonadati</taxon>
        <taxon>Pseudomonadota</taxon>
        <taxon>Gammaproteobacteria</taxon>
        <taxon>Lysobacterales</taxon>
        <taxon>Lysobacteraceae</taxon>
        <taxon>Xanthomonas</taxon>
    </lineage>
</organism>
<protein>
    <submittedName>
        <fullName evidence="1">Uncharacterized protein</fullName>
    </submittedName>
</protein>
<dbReference type="Proteomes" id="UP000695802">
    <property type="component" value="Unassembled WGS sequence"/>
</dbReference>
<dbReference type="RefSeq" id="WP_206230335.1">
    <property type="nucleotide sequence ID" value="NZ_JAFIWB010000019.1"/>
</dbReference>
<keyword evidence="2" id="KW-1185">Reference proteome</keyword>
<dbReference type="EMBL" id="JAFIWB010000019">
    <property type="protein sequence ID" value="MBN6103581.1"/>
    <property type="molecule type" value="Genomic_DNA"/>
</dbReference>
<proteinExistence type="predicted"/>
<reference evidence="1 2" key="1">
    <citation type="submission" date="2021-02" db="EMBL/GenBank/DDBJ databases">
        <title>Taxonomically Unique Crown Gall-Associated Xanthomonas Stains Have Deficiency in Virulence Repertories.</title>
        <authorList>
            <person name="Mafakheri H."/>
            <person name="Taghavi S.M."/>
            <person name="Dimkic I."/>
            <person name="Nemanja K."/>
            <person name="Osdaghi E."/>
        </authorList>
    </citation>
    <scope>NUCLEOTIDE SEQUENCE [LARGE SCALE GENOMIC DNA]</scope>
    <source>
        <strain evidence="1 2">FX4</strain>
    </source>
</reference>
<accession>A0ABS3B511</accession>
<name>A0ABS3B511_9XANT</name>
<evidence type="ECO:0000313" key="2">
    <source>
        <dbReference type="Proteomes" id="UP000695802"/>
    </source>
</evidence>
<gene>
    <name evidence="1" type="ORF">JR064_15535</name>
</gene>